<feature type="compositionally biased region" description="Basic and acidic residues" evidence="2">
    <location>
        <begin position="10"/>
        <end position="20"/>
    </location>
</feature>
<sequence length="162" mass="18482">MDQSGSDIVPDNREAELQRKTEENCNLVEQVSKLKNQLDDCKSQLVVDSITLESSFEVEKRKAAEEIATLQRLVHETIEESSSTRTLYDDELSKLQSYIQQLQKEIIDLKHEKNQSPHHLTQEHSSLAPSQVLNVLTKGLKKLGESIEDPKKVSHKKYMIAV</sequence>
<dbReference type="Proteomes" id="UP000410492">
    <property type="component" value="Unassembled WGS sequence"/>
</dbReference>
<evidence type="ECO:0000256" key="1">
    <source>
        <dbReference type="SAM" id="Coils"/>
    </source>
</evidence>
<organism evidence="3 4">
    <name type="scientific">Callosobruchus maculatus</name>
    <name type="common">Southern cowpea weevil</name>
    <name type="synonym">Pulse bruchid</name>
    <dbReference type="NCBI Taxonomy" id="64391"/>
    <lineage>
        <taxon>Eukaryota</taxon>
        <taxon>Metazoa</taxon>
        <taxon>Ecdysozoa</taxon>
        <taxon>Arthropoda</taxon>
        <taxon>Hexapoda</taxon>
        <taxon>Insecta</taxon>
        <taxon>Pterygota</taxon>
        <taxon>Neoptera</taxon>
        <taxon>Endopterygota</taxon>
        <taxon>Coleoptera</taxon>
        <taxon>Polyphaga</taxon>
        <taxon>Cucujiformia</taxon>
        <taxon>Chrysomeloidea</taxon>
        <taxon>Chrysomelidae</taxon>
        <taxon>Bruchinae</taxon>
        <taxon>Bruchini</taxon>
        <taxon>Callosobruchus</taxon>
    </lineage>
</organism>
<dbReference type="AlphaFoldDB" id="A0A653C076"/>
<reference evidence="3 4" key="1">
    <citation type="submission" date="2019-01" db="EMBL/GenBank/DDBJ databases">
        <authorList>
            <person name="Sayadi A."/>
        </authorList>
    </citation>
    <scope>NUCLEOTIDE SEQUENCE [LARGE SCALE GENOMIC DNA]</scope>
</reference>
<accession>A0A653C076</accession>
<evidence type="ECO:0000313" key="4">
    <source>
        <dbReference type="Proteomes" id="UP000410492"/>
    </source>
</evidence>
<name>A0A653C076_CALMS</name>
<feature type="coiled-coil region" evidence="1">
    <location>
        <begin position="60"/>
        <end position="112"/>
    </location>
</feature>
<dbReference type="EMBL" id="CAACVG010006720">
    <property type="protein sequence ID" value="VEN41231.1"/>
    <property type="molecule type" value="Genomic_DNA"/>
</dbReference>
<keyword evidence="1" id="KW-0175">Coiled coil</keyword>
<protein>
    <submittedName>
        <fullName evidence="3">Uncharacterized protein</fullName>
    </submittedName>
</protein>
<feature type="region of interest" description="Disordered" evidence="2">
    <location>
        <begin position="1"/>
        <end position="20"/>
    </location>
</feature>
<gene>
    <name evidence="3" type="ORF">CALMAC_LOCUS5133</name>
</gene>
<keyword evidence="4" id="KW-1185">Reference proteome</keyword>
<proteinExistence type="predicted"/>
<evidence type="ECO:0000313" key="3">
    <source>
        <dbReference type="EMBL" id="VEN41231.1"/>
    </source>
</evidence>
<evidence type="ECO:0000256" key="2">
    <source>
        <dbReference type="SAM" id="MobiDB-lite"/>
    </source>
</evidence>
<dbReference type="OrthoDB" id="79940at2759"/>